<dbReference type="Gene3D" id="1.25.40.10">
    <property type="entry name" value="Tetratricopeptide repeat domain"/>
    <property type="match status" value="1"/>
</dbReference>
<dbReference type="CDD" id="cd00093">
    <property type="entry name" value="HTH_XRE"/>
    <property type="match status" value="1"/>
</dbReference>
<protein>
    <submittedName>
        <fullName evidence="7">Helix-turn-helix domain-containing protein</fullName>
    </submittedName>
</protein>
<reference evidence="8" key="2">
    <citation type="journal article" date="2024" name="Nature">
        <title>Anoxygenic phototroph of the Chloroflexota uses a type I reaction centre.</title>
        <authorList>
            <person name="Tsuji J.M."/>
            <person name="Shaw N.A."/>
            <person name="Nagashima S."/>
            <person name="Venkiteswaran J.J."/>
            <person name="Schiff S.L."/>
            <person name="Watanabe T."/>
            <person name="Fukui M."/>
            <person name="Hanada S."/>
            <person name="Tank M."/>
            <person name="Neufeld J.D."/>
        </authorList>
    </citation>
    <scope>NUCLEOTIDE SEQUENCE</scope>
    <source>
        <strain evidence="8">L227-S17</strain>
    </source>
</reference>
<evidence type="ECO:0000256" key="3">
    <source>
        <dbReference type="ARBA" id="ARBA00022737"/>
    </source>
</evidence>
<dbReference type="GO" id="GO:0005737">
    <property type="term" value="C:cytoplasm"/>
    <property type="evidence" value="ECO:0007669"/>
    <property type="project" value="UniProtKB-SubCell"/>
</dbReference>
<proteinExistence type="inferred from homology"/>
<dbReference type="Pfam" id="PF01381">
    <property type="entry name" value="HTH_3"/>
    <property type="match status" value="1"/>
</dbReference>
<evidence type="ECO:0000259" key="6">
    <source>
        <dbReference type="PROSITE" id="PS50943"/>
    </source>
</evidence>
<evidence type="ECO:0000313" key="7">
    <source>
        <dbReference type="EMBL" id="NWJ48021.1"/>
    </source>
</evidence>
<keyword evidence="10" id="KW-1185">Reference proteome</keyword>
<comment type="subcellular location">
    <subcellularLocation>
        <location evidence="1">Cytoplasm</location>
    </subcellularLocation>
</comment>
<dbReference type="SMART" id="SM00530">
    <property type="entry name" value="HTH_XRE"/>
    <property type="match status" value="1"/>
</dbReference>
<evidence type="ECO:0000256" key="4">
    <source>
        <dbReference type="ARBA" id="ARBA00022803"/>
    </source>
</evidence>
<dbReference type="PROSITE" id="PS50943">
    <property type="entry name" value="HTH_CROC1"/>
    <property type="match status" value="1"/>
</dbReference>
<dbReference type="InterPro" id="IPR019734">
    <property type="entry name" value="TPR_rpt"/>
</dbReference>
<keyword evidence="3" id="KW-0677">Repeat</keyword>
<dbReference type="Proteomes" id="UP001431572">
    <property type="component" value="Chromosome 2"/>
</dbReference>
<dbReference type="SMART" id="SM00028">
    <property type="entry name" value="TPR"/>
    <property type="match status" value="5"/>
</dbReference>
<gene>
    <name evidence="7" type="ORF">HXX08_19370</name>
    <name evidence="8" type="ORF">OZ401_003556</name>
</gene>
<dbReference type="SUPFAM" id="SSF47413">
    <property type="entry name" value="lambda repressor-like DNA-binding domains"/>
    <property type="match status" value="1"/>
</dbReference>
<keyword evidence="2" id="KW-0963">Cytoplasm</keyword>
<evidence type="ECO:0000256" key="2">
    <source>
        <dbReference type="ARBA" id="ARBA00022490"/>
    </source>
</evidence>
<evidence type="ECO:0000256" key="1">
    <source>
        <dbReference type="ARBA" id="ARBA00004496"/>
    </source>
</evidence>
<sequence>MPRSNHKNKIFNSNGLSVGLRIKEARRTLQMTQEDLSKDILSKSYVSAVELGKMQPSIKALGLLAERLGLPVSFFLDTNHTVKNKATADLQFARLRFILSNPLTICDESYAIIINDLKREELKDTEKAELLYLEGRFLLSHNQLVAATKCFEESLEFWEKIGETEWVARLLFNQALLFIQQNNWHSSLACLEKARNIGKISSPELRLRILTLLMRVYYLLADKENVQKLLGECLELASNINSVEDLRQYYLQEACNLEECGEINKAVELLEKGHALINSLTTGYAIRSSLYEVSREYLRQGQTEEALTIYQRVIGSIANFMPDPMPLLALNDIARLNFESGNDQKALEVISMANALIPDGRFMHEEGRLFVTAGSIYEKAGDRKQADTFFEQGLNLLEKSSRFTELAEAYYTYGKLLVERGDSNNGMKYLSLAFNTRNKANRYQFLEKYEL</sequence>
<dbReference type="InterPro" id="IPR010982">
    <property type="entry name" value="Lambda_DNA-bd_dom_sf"/>
</dbReference>
<evidence type="ECO:0000313" key="9">
    <source>
        <dbReference type="Proteomes" id="UP000521676"/>
    </source>
</evidence>
<accession>A0A8T7M7J3</accession>
<evidence type="ECO:0000256" key="5">
    <source>
        <dbReference type="ARBA" id="ARBA00038253"/>
    </source>
</evidence>
<organism evidence="7 9">
    <name type="scientific">Candidatus Chlorohelix allophototropha</name>
    <dbReference type="NCBI Taxonomy" id="3003348"/>
    <lineage>
        <taxon>Bacteria</taxon>
        <taxon>Bacillati</taxon>
        <taxon>Chloroflexota</taxon>
        <taxon>Chloroflexia</taxon>
        <taxon>Candidatus Chloroheliales</taxon>
        <taxon>Candidatus Chloroheliaceae</taxon>
        <taxon>Candidatus Chlorohelix</taxon>
    </lineage>
</organism>
<dbReference type="Proteomes" id="UP000521676">
    <property type="component" value="Unassembled WGS sequence"/>
</dbReference>
<dbReference type="EMBL" id="CP128400">
    <property type="protein sequence ID" value="WJW69925.1"/>
    <property type="molecule type" value="Genomic_DNA"/>
</dbReference>
<dbReference type="SUPFAM" id="SSF48452">
    <property type="entry name" value="TPR-like"/>
    <property type="match status" value="2"/>
</dbReference>
<feature type="domain" description="HTH cro/C1-type" evidence="6">
    <location>
        <begin position="22"/>
        <end position="75"/>
    </location>
</feature>
<keyword evidence="4" id="KW-0802">TPR repeat</keyword>
<name>A0A8T7M7J3_9CHLR</name>
<dbReference type="RefSeq" id="WP_341471800.1">
    <property type="nucleotide sequence ID" value="NZ_CP128400.1"/>
</dbReference>
<dbReference type="GO" id="GO:0003677">
    <property type="term" value="F:DNA binding"/>
    <property type="evidence" value="ECO:0007669"/>
    <property type="project" value="InterPro"/>
</dbReference>
<dbReference type="Pfam" id="PF13181">
    <property type="entry name" value="TPR_8"/>
    <property type="match status" value="1"/>
</dbReference>
<dbReference type="PANTHER" id="PTHR46630">
    <property type="entry name" value="TETRATRICOPEPTIDE REPEAT PROTEIN 29"/>
    <property type="match status" value="1"/>
</dbReference>
<reference evidence="7 9" key="1">
    <citation type="submission" date="2020-06" db="EMBL/GenBank/DDBJ databases">
        <title>Anoxygenic phototrophic Chloroflexota member uses a Type I reaction center.</title>
        <authorList>
            <person name="Tsuji J.M."/>
            <person name="Shaw N.A."/>
            <person name="Nagashima S."/>
            <person name="Venkiteswaran J."/>
            <person name="Schiff S.L."/>
            <person name="Hanada S."/>
            <person name="Tank M."/>
            <person name="Neufeld J.D."/>
        </authorList>
    </citation>
    <scope>NUCLEOTIDE SEQUENCE [LARGE SCALE GENOMIC DNA]</scope>
    <source>
        <strain evidence="7">L227-S17</strain>
    </source>
</reference>
<dbReference type="Gene3D" id="1.10.260.40">
    <property type="entry name" value="lambda repressor-like DNA-binding domains"/>
    <property type="match status" value="1"/>
</dbReference>
<dbReference type="AlphaFoldDB" id="A0A8T7M7J3"/>
<dbReference type="InterPro" id="IPR051476">
    <property type="entry name" value="Bac_ResReg_Asp_Phosphatase"/>
</dbReference>
<dbReference type="InterPro" id="IPR001387">
    <property type="entry name" value="Cro/C1-type_HTH"/>
</dbReference>
<evidence type="ECO:0000313" key="8">
    <source>
        <dbReference type="EMBL" id="WJW69925.1"/>
    </source>
</evidence>
<dbReference type="EMBL" id="JACATZ010000003">
    <property type="protein sequence ID" value="NWJ48021.1"/>
    <property type="molecule type" value="Genomic_DNA"/>
</dbReference>
<dbReference type="PANTHER" id="PTHR46630:SF1">
    <property type="entry name" value="TETRATRICOPEPTIDE REPEAT PROTEIN 29"/>
    <property type="match status" value="1"/>
</dbReference>
<dbReference type="InterPro" id="IPR011990">
    <property type="entry name" value="TPR-like_helical_dom_sf"/>
</dbReference>
<evidence type="ECO:0000313" key="10">
    <source>
        <dbReference type="Proteomes" id="UP001431572"/>
    </source>
</evidence>
<comment type="similarity">
    <text evidence="5">Belongs to the Rap family.</text>
</comment>